<name>A0ACB5RSP3_9PEZI</name>
<evidence type="ECO:0000313" key="2">
    <source>
        <dbReference type="Proteomes" id="UP001165186"/>
    </source>
</evidence>
<proteinExistence type="predicted"/>
<gene>
    <name evidence="1" type="primary">g6320</name>
    <name evidence="1" type="ORF">NpPPO83_00006320</name>
</gene>
<dbReference type="EMBL" id="BSXG01000007">
    <property type="protein sequence ID" value="GME23526.1"/>
    <property type="molecule type" value="Genomic_DNA"/>
</dbReference>
<keyword evidence="2" id="KW-1185">Reference proteome</keyword>
<comment type="caution">
    <text evidence="1">The sequence shown here is derived from an EMBL/GenBank/DDBJ whole genome shotgun (WGS) entry which is preliminary data.</text>
</comment>
<protein>
    <submittedName>
        <fullName evidence="1">Mitochondrial zinc maintenance protein 1, mitochondrial</fullName>
    </submittedName>
</protein>
<dbReference type="Proteomes" id="UP001165186">
    <property type="component" value="Unassembled WGS sequence"/>
</dbReference>
<reference evidence="1" key="1">
    <citation type="submission" date="2024-09" db="EMBL/GenBank/DDBJ databases">
        <title>Draft Genome Sequences of Neofusicoccum parvum.</title>
        <authorList>
            <person name="Ashida A."/>
            <person name="Camagna M."/>
            <person name="Tanaka A."/>
            <person name="Takemoto D."/>
        </authorList>
    </citation>
    <scope>NUCLEOTIDE SEQUENCE</scope>
    <source>
        <strain evidence="1">PPO83</strain>
    </source>
</reference>
<organism evidence="1 2">
    <name type="scientific">Neofusicoccum parvum</name>
    <dbReference type="NCBI Taxonomy" id="310453"/>
    <lineage>
        <taxon>Eukaryota</taxon>
        <taxon>Fungi</taxon>
        <taxon>Dikarya</taxon>
        <taxon>Ascomycota</taxon>
        <taxon>Pezizomycotina</taxon>
        <taxon>Dothideomycetes</taxon>
        <taxon>Dothideomycetes incertae sedis</taxon>
        <taxon>Botryosphaeriales</taxon>
        <taxon>Botryosphaeriaceae</taxon>
        <taxon>Neofusicoccum</taxon>
    </lineage>
</organism>
<sequence>MALAAYRNILRATRLAFQGDAAILSAARMKARDDFYASRALDPNSEDAKKQVAHANEVAKILKENVVQGQVNDDGRYKLRIHEQTERGDNESIKNPTGKNTLADLASSYLTPKNAF</sequence>
<evidence type="ECO:0000313" key="1">
    <source>
        <dbReference type="EMBL" id="GME23526.1"/>
    </source>
</evidence>
<accession>A0ACB5RSP3</accession>